<gene>
    <name evidence="1" type="ORF">LLUT_LOCUS19464</name>
</gene>
<reference evidence="1 2" key="1">
    <citation type="submission" date="2024-03" db="EMBL/GenBank/DDBJ databases">
        <authorList>
            <person name="Martinez-Hernandez J."/>
        </authorList>
    </citation>
    <scope>NUCLEOTIDE SEQUENCE [LARGE SCALE GENOMIC DNA]</scope>
</reference>
<protein>
    <submittedName>
        <fullName evidence="1">Uncharacterized protein</fullName>
    </submittedName>
</protein>
<name>A0AAV1XA10_LUPLU</name>
<comment type="caution">
    <text evidence="1">The sequence shown here is derived from an EMBL/GenBank/DDBJ whole genome shotgun (WGS) entry which is preliminary data.</text>
</comment>
<evidence type="ECO:0000313" key="1">
    <source>
        <dbReference type="EMBL" id="CAL0318404.1"/>
    </source>
</evidence>
<organism evidence="1 2">
    <name type="scientific">Lupinus luteus</name>
    <name type="common">European yellow lupine</name>
    <dbReference type="NCBI Taxonomy" id="3873"/>
    <lineage>
        <taxon>Eukaryota</taxon>
        <taxon>Viridiplantae</taxon>
        <taxon>Streptophyta</taxon>
        <taxon>Embryophyta</taxon>
        <taxon>Tracheophyta</taxon>
        <taxon>Spermatophyta</taxon>
        <taxon>Magnoliopsida</taxon>
        <taxon>eudicotyledons</taxon>
        <taxon>Gunneridae</taxon>
        <taxon>Pentapetalae</taxon>
        <taxon>rosids</taxon>
        <taxon>fabids</taxon>
        <taxon>Fabales</taxon>
        <taxon>Fabaceae</taxon>
        <taxon>Papilionoideae</taxon>
        <taxon>50 kb inversion clade</taxon>
        <taxon>genistoids sensu lato</taxon>
        <taxon>core genistoids</taxon>
        <taxon>Genisteae</taxon>
        <taxon>Lupinus</taxon>
    </lineage>
</organism>
<dbReference type="Proteomes" id="UP001497480">
    <property type="component" value="Unassembled WGS sequence"/>
</dbReference>
<keyword evidence="2" id="KW-1185">Reference proteome</keyword>
<dbReference type="AlphaFoldDB" id="A0AAV1XA10"/>
<accession>A0AAV1XA10</accession>
<sequence>MAKPSMSLPSSRSRWKPYEASSKMNHQLHSPSSSFLHFDFSLISSFISPNLPNYSLQIQLQSLKFIFNRSNPLHSLKSLRIQLRSSKSPQFQLRLLKTALKVNELVVPVVSSTSTSNTKSISLSSKFEEMKVASRLQKFAFNDSKLATRNFRTEMRVFLVKVVLVVYSRGG</sequence>
<proteinExistence type="predicted"/>
<dbReference type="EMBL" id="CAXHTB010000013">
    <property type="protein sequence ID" value="CAL0318404.1"/>
    <property type="molecule type" value="Genomic_DNA"/>
</dbReference>
<evidence type="ECO:0000313" key="2">
    <source>
        <dbReference type="Proteomes" id="UP001497480"/>
    </source>
</evidence>